<protein>
    <submittedName>
        <fullName evidence="2">Uncharacterized protein</fullName>
    </submittedName>
</protein>
<dbReference type="Proteomes" id="UP000068016">
    <property type="component" value="Unassembled WGS sequence"/>
</dbReference>
<evidence type="ECO:0000256" key="1">
    <source>
        <dbReference type="SAM" id="Phobius"/>
    </source>
</evidence>
<keyword evidence="1" id="KW-0812">Transmembrane</keyword>
<organism evidence="2 3">
    <name type="scientific">Burkholderia territorii</name>
    <dbReference type="NCBI Taxonomy" id="1503055"/>
    <lineage>
        <taxon>Bacteria</taxon>
        <taxon>Pseudomonadati</taxon>
        <taxon>Pseudomonadota</taxon>
        <taxon>Betaproteobacteria</taxon>
        <taxon>Burkholderiales</taxon>
        <taxon>Burkholderiaceae</taxon>
        <taxon>Burkholderia</taxon>
        <taxon>Burkholderia cepacia complex</taxon>
    </lineage>
</organism>
<evidence type="ECO:0000313" key="2">
    <source>
        <dbReference type="EMBL" id="KWN14677.1"/>
    </source>
</evidence>
<gene>
    <name evidence="2" type="ORF">WT83_16375</name>
</gene>
<sequence>MPIETNDNPYPCPSKLDDLKSIIGWGVVVLLIEHVLLCYMNHFSDAGYFSMSVNCDSGIIELVALSQIDVRQTRNREFPAVFA</sequence>
<feature type="transmembrane region" description="Helical" evidence="1">
    <location>
        <begin position="22"/>
        <end position="41"/>
    </location>
</feature>
<dbReference type="EMBL" id="LPLZ01000046">
    <property type="protein sequence ID" value="KWN14677.1"/>
    <property type="molecule type" value="Genomic_DNA"/>
</dbReference>
<proteinExistence type="predicted"/>
<dbReference type="AlphaFoldDB" id="A0A108ENG9"/>
<name>A0A108ENG9_9BURK</name>
<comment type="caution">
    <text evidence="2">The sequence shown here is derived from an EMBL/GenBank/DDBJ whole genome shotgun (WGS) entry which is preliminary data.</text>
</comment>
<keyword evidence="1" id="KW-0472">Membrane</keyword>
<accession>A0A108ENG9</accession>
<keyword evidence="1" id="KW-1133">Transmembrane helix</keyword>
<evidence type="ECO:0000313" key="3">
    <source>
        <dbReference type="Proteomes" id="UP000068016"/>
    </source>
</evidence>
<reference evidence="2 3" key="1">
    <citation type="submission" date="2015-11" db="EMBL/GenBank/DDBJ databases">
        <title>Expanding the genomic diversity of Burkholderia species for the development of highly accurate diagnostics.</title>
        <authorList>
            <person name="Sahl J."/>
            <person name="Keim P."/>
            <person name="Wagner D."/>
        </authorList>
    </citation>
    <scope>NUCLEOTIDE SEQUENCE [LARGE SCALE GENOMIC DNA]</scope>
    <source>
        <strain evidence="2 3">MSMB793WGS</strain>
    </source>
</reference>